<feature type="compositionally biased region" description="Basic and acidic residues" evidence="3">
    <location>
        <begin position="40"/>
        <end position="51"/>
    </location>
</feature>
<dbReference type="InterPro" id="IPR011993">
    <property type="entry name" value="PH-like_dom_sf"/>
</dbReference>
<feature type="domain" description="RanBD1" evidence="4">
    <location>
        <begin position="108"/>
        <end position="245"/>
    </location>
</feature>
<evidence type="ECO:0000259" key="5">
    <source>
        <dbReference type="PROSITE" id="PS51037"/>
    </source>
</evidence>
<dbReference type="GO" id="GO:0005737">
    <property type="term" value="C:cytoplasm"/>
    <property type="evidence" value="ECO:0007669"/>
    <property type="project" value="TreeGrafter"/>
</dbReference>
<feature type="region of interest" description="Disordered" evidence="3">
    <location>
        <begin position="373"/>
        <end position="395"/>
    </location>
</feature>
<reference evidence="6" key="1">
    <citation type="journal article" date="2020" name="Stud. Mycol.">
        <title>101 Dothideomycetes genomes: a test case for predicting lifestyles and emergence of pathogens.</title>
        <authorList>
            <person name="Haridas S."/>
            <person name="Albert R."/>
            <person name="Binder M."/>
            <person name="Bloem J."/>
            <person name="Labutti K."/>
            <person name="Salamov A."/>
            <person name="Andreopoulos B."/>
            <person name="Baker S."/>
            <person name="Barry K."/>
            <person name="Bills G."/>
            <person name="Bluhm B."/>
            <person name="Cannon C."/>
            <person name="Castanera R."/>
            <person name="Culley D."/>
            <person name="Daum C."/>
            <person name="Ezra D."/>
            <person name="Gonzalez J."/>
            <person name="Henrissat B."/>
            <person name="Kuo A."/>
            <person name="Liang C."/>
            <person name="Lipzen A."/>
            <person name="Lutzoni F."/>
            <person name="Magnuson J."/>
            <person name="Mondo S."/>
            <person name="Nolan M."/>
            <person name="Ohm R."/>
            <person name="Pangilinan J."/>
            <person name="Park H.-J."/>
            <person name="Ramirez L."/>
            <person name="Alfaro M."/>
            <person name="Sun H."/>
            <person name="Tritt A."/>
            <person name="Yoshinaga Y."/>
            <person name="Zwiers L.-H."/>
            <person name="Turgeon B."/>
            <person name="Goodwin S."/>
            <person name="Spatafora J."/>
            <person name="Crous P."/>
            <person name="Grigoriev I."/>
        </authorList>
    </citation>
    <scope>NUCLEOTIDE SEQUENCE</scope>
    <source>
        <strain evidence="6">CBS 675.92</strain>
    </source>
</reference>
<keyword evidence="7" id="KW-1185">Reference proteome</keyword>
<keyword evidence="1 2" id="KW-0539">Nucleus</keyword>
<dbReference type="CDD" id="cd16905">
    <property type="entry name" value="YEATS_Taf14_like"/>
    <property type="match status" value="1"/>
</dbReference>
<dbReference type="Gene3D" id="2.60.40.1970">
    <property type="entry name" value="YEATS domain"/>
    <property type="match status" value="1"/>
</dbReference>
<dbReference type="InterPro" id="IPR027353">
    <property type="entry name" value="NET_dom"/>
</dbReference>
<dbReference type="InterPro" id="IPR038704">
    <property type="entry name" value="YEAST_sf"/>
</dbReference>
<dbReference type="InterPro" id="IPR055129">
    <property type="entry name" value="YEATS_dom"/>
</dbReference>
<dbReference type="Pfam" id="PF17035">
    <property type="entry name" value="BET"/>
    <property type="match status" value="1"/>
</dbReference>
<dbReference type="Gene3D" id="1.20.1270.220">
    <property type="match status" value="1"/>
</dbReference>
<dbReference type="InterPro" id="IPR000156">
    <property type="entry name" value="Ran_bind_dom"/>
</dbReference>
<dbReference type="PROSITE" id="PS51037">
    <property type="entry name" value="YEATS"/>
    <property type="match status" value="1"/>
</dbReference>
<sequence length="463" mass="51862">MADTAKTDPAADQAAAPGATLVKDETAKVTTDVTDPKPTATEDKPVTEKVTEAAASATTTVKDNMFSMFGGGPKKEKKEEEDDVNEPSGATKKAAEDENPENEEPDVEFKPIVHLTEKVDTKTNEELEEQTFKMRAKLFKFDRESREWKERGTGDVRLLKHKENGKTRLVMRRDKTLKVCANHYVVPDMKLSPNVGSDRSWVWNAAADVSEGEPEAQTLAIRFANSENANLFKEAFIKAQQENEALFKASDSEPSPMEGFPMRVWSIEIYLLDAEGREVPANCFEKAVYNLHPSFEKNKQTFKKAPFRIEEKGWGEFDMTIVLTAAFRGGDHTLEHDLNFQTERYEATHTVTFRNPKPDLVALLESSGSDAVNGAARGGANKDVGKKKSRKDKNVDMEKLADGLQKLSEDDLLHVVTMVHDNKSSETYTKNDVENGEFHVDLYTLPDSLVKMLWEFTSSKLEN</sequence>
<dbReference type="PROSITE" id="PS50196">
    <property type="entry name" value="RANBD1"/>
    <property type="match status" value="1"/>
</dbReference>
<dbReference type="Pfam" id="PF03366">
    <property type="entry name" value="YEATS"/>
    <property type="match status" value="1"/>
</dbReference>
<feature type="compositionally biased region" description="Low complexity" evidence="3">
    <location>
        <begin position="1"/>
        <end position="20"/>
    </location>
</feature>
<dbReference type="OrthoDB" id="1741717at2759"/>
<gene>
    <name evidence="6" type="ORF">CC80DRAFT_519569</name>
</gene>
<dbReference type="FunFam" id="2.30.29.30:FF:000254">
    <property type="entry name" value="Ran-specific GTPase-activating protein 1"/>
    <property type="match status" value="1"/>
</dbReference>
<dbReference type="InterPro" id="IPR045256">
    <property type="entry name" value="RanBP1_RanBD"/>
</dbReference>
<dbReference type="InterPro" id="IPR045255">
    <property type="entry name" value="RanBP1-like"/>
</dbReference>
<dbReference type="EMBL" id="ML977019">
    <property type="protein sequence ID" value="KAF1951255.1"/>
    <property type="molecule type" value="Genomic_DNA"/>
</dbReference>
<proteinExistence type="predicted"/>
<evidence type="ECO:0000259" key="4">
    <source>
        <dbReference type="PROSITE" id="PS50196"/>
    </source>
</evidence>
<dbReference type="Proteomes" id="UP000800035">
    <property type="component" value="Unassembled WGS sequence"/>
</dbReference>
<evidence type="ECO:0000313" key="7">
    <source>
        <dbReference type="Proteomes" id="UP000800035"/>
    </source>
</evidence>
<dbReference type="SMART" id="SM00160">
    <property type="entry name" value="RanBD"/>
    <property type="match status" value="1"/>
</dbReference>
<feature type="region of interest" description="Disordered" evidence="3">
    <location>
        <begin position="1"/>
        <end position="108"/>
    </location>
</feature>
<evidence type="ECO:0000256" key="1">
    <source>
        <dbReference type="ARBA" id="ARBA00023242"/>
    </source>
</evidence>
<feature type="domain" description="YEATS" evidence="5">
    <location>
        <begin position="227"/>
        <end position="367"/>
    </location>
</feature>
<dbReference type="SUPFAM" id="SSF50729">
    <property type="entry name" value="PH domain-like"/>
    <property type="match status" value="1"/>
</dbReference>
<protein>
    <submittedName>
        <fullName evidence="6">Uncharacterized protein</fullName>
    </submittedName>
</protein>
<accession>A0A6A5TEL4</accession>
<feature type="compositionally biased region" description="Low complexity" evidence="3">
    <location>
        <begin position="52"/>
        <end position="62"/>
    </location>
</feature>
<dbReference type="GO" id="GO:0005643">
    <property type="term" value="C:nuclear pore"/>
    <property type="evidence" value="ECO:0007669"/>
    <property type="project" value="TreeGrafter"/>
</dbReference>
<feature type="compositionally biased region" description="Acidic residues" evidence="3">
    <location>
        <begin position="97"/>
        <end position="106"/>
    </location>
</feature>
<dbReference type="CDD" id="cd13179">
    <property type="entry name" value="RanBD_RanBP1"/>
    <property type="match status" value="1"/>
</dbReference>
<dbReference type="Pfam" id="PF00638">
    <property type="entry name" value="Ran_BP1"/>
    <property type="match status" value="1"/>
</dbReference>
<dbReference type="PANTHER" id="PTHR23138">
    <property type="entry name" value="RAN BINDING PROTEIN"/>
    <property type="match status" value="1"/>
</dbReference>
<evidence type="ECO:0000256" key="2">
    <source>
        <dbReference type="PROSITE-ProRule" id="PRU00376"/>
    </source>
</evidence>
<dbReference type="GO" id="GO:0005096">
    <property type="term" value="F:GTPase activator activity"/>
    <property type="evidence" value="ECO:0007669"/>
    <property type="project" value="TreeGrafter"/>
</dbReference>
<evidence type="ECO:0000313" key="6">
    <source>
        <dbReference type="EMBL" id="KAF1951255.1"/>
    </source>
</evidence>
<name>A0A6A5TEL4_9PLEO</name>
<evidence type="ECO:0000256" key="3">
    <source>
        <dbReference type="SAM" id="MobiDB-lite"/>
    </source>
</evidence>
<dbReference type="PANTHER" id="PTHR23138:SF87">
    <property type="entry name" value="E3 SUMO-PROTEIN LIGASE RANBP2"/>
    <property type="match status" value="1"/>
</dbReference>
<comment type="subcellular location">
    <subcellularLocation>
        <location evidence="2">Nucleus</location>
    </subcellularLocation>
</comment>
<dbReference type="GO" id="GO:0006913">
    <property type="term" value="P:nucleocytoplasmic transport"/>
    <property type="evidence" value="ECO:0007669"/>
    <property type="project" value="InterPro"/>
</dbReference>
<dbReference type="AlphaFoldDB" id="A0A6A5TEL4"/>
<dbReference type="InterPro" id="IPR038336">
    <property type="entry name" value="NET_sf"/>
</dbReference>
<organism evidence="6 7">
    <name type="scientific">Byssothecium circinans</name>
    <dbReference type="NCBI Taxonomy" id="147558"/>
    <lineage>
        <taxon>Eukaryota</taxon>
        <taxon>Fungi</taxon>
        <taxon>Dikarya</taxon>
        <taxon>Ascomycota</taxon>
        <taxon>Pezizomycotina</taxon>
        <taxon>Dothideomycetes</taxon>
        <taxon>Pleosporomycetidae</taxon>
        <taxon>Pleosporales</taxon>
        <taxon>Massarineae</taxon>
        <taxon>Massarinaceae</taxon>
        <taxon>Byssothecium</taxon>
    </lineage>
</organism>
<dbReference type="Gene3D" id="2.30.29.30">
    <property type="entry name" value="Pleckstrin-homology domain (PH domain)/Phosphotyrosine-binding domain (PTB)"/>
    <property type="match status" value="1"/>
</dbReference>